<sequence>MDKSVLTKQSDELNAILIGHFGEDEVLASAGDNGLISIYHTNDLALKPIQLINDESTWGLAICQKFSLIAVSDNGYKITIWNLSTSNNVLGKHKRILRGHEHNIPCINFSGDGKYLISCSIDKTMRIWNVSTGEQMNTISVNPEWNWKCSFINLKDVKLISDMDKLWETIKKESENPFSNRQPSFQDALPYLERLYLLFMERDIARSIVMDRQRASQRGTEEEQQSEELQEETLEVISVTSTESLNSSCSDMVNSDASSENSENINQPMATETERSTSNSSNSSSSYHTAEDLPIEESNQMVEDLPGSNIEINIEDAMDDQNSQSDIERSEEFNGASIGQLYASSENYVLLSTIKDFYVVSPSHGTVCCIPNLFPRYHYDPDLNGMERISIVEWIPELSLAVACSQRGKVALIRLVRSEKRIGMVIIH</sequence>
<dbReference type="InterPro" id="IPR014839">
    <property type="entry name" value="Crt10"/>
</dbReference>
<gene>
    <name evidence="5" type="ORF">HK103_003320</name>
</gene>
<dbReference type="SMART" id="SM00320">
    <property type="entry name" value="WD40"/>
    <property type="match status" value="3"/>
</dbReference>
<comment type="caution">
    <text evidence="5">The sequence shown here is derived from an EMBL/GenBank/DDBJ whole genome shotgun (WGS) entry which is preliminary data.</text>
</comment>
<feature type="region of interest" description="Disordered" evidence="4">
    <location>
        <begin position="241"/>
        <end position="293"/>
    </location>
</feature>
<keyword evidence="1 3" id="KW-0853">WD repeat</keyword>
<dbReference type="InterPro" id="IPR036322">
    <property type="entry name" value="WD40_repeat_dom_sf"/>
</dbReference>
<evidence type="ECO:0000256" key="1">
    <source>
        <dbReference type="ARBA" id="ARBA00022574"/>
    </source>
</evidence>
<dbReference type="PANTHER" id="PTHR19879:SF9">
    <property type="entry name" value="TRANSCRIPTION INITIATION FACTOR TFIID SUBUNIT 5"/>
    <property type="match status" value="1"/>
</dbReference>
<reference evidence="5" key="1">
    <citation type="submission" date="2020-05" db="EMBL/GenBank/DDBJ databases">
        <title>Phylogenomic resolution of chytrid fungi.</title>
        <authorList>
            <person name="Stajich J.E."/>
            <person name="Amses K."/>
            <person name="Simmons R."/>
            <person name="Seto K."/>
            <person name="Myers J."/>
            <person name="Bonds A."/>
            <person name="Quandt C.A."/>
            <person name="Barry K."/>
            <person name="Liu P."/>
            <person name="Grigoriev I."/>
            <person name="Longcore J.E."/>
            <person name="James T.Y."/>
        </authorList>
    </citation>
    <scope>NUCLEOTIDE SEQUENCE</scope>
    <source>
        <strain evidence="5">PLAUS21</strain>
    </source>
</reference>
<feature type="compositionally biased region" description="Low complexity" evidence="4">
    <location>
        <begin position="276"/>
        <end position="286"/>
    </location>
</feature>
<dbReference type="InterPro" id="IPR015943">
    <property type="entry name" value="WD40/YVTN_repeat-like_dom_sf"/>
</dbReference>
<accession>A0AAD5Y4P1</accession>
<protein>
    <recommendedName>
        <fullName evidence="7">WD40 repeat-like protein</fullName>
    </recommendedName>
</protein>
<feature type="compositionally biased region" description="Polar residues" evidence="4">
    <location>
        <begin position="241"/>
        <end position="270"/>
    </location>
</feature>
<dbReference type="PROSITE" id="PS00678">
    <property type="entry name" value="WD_REPEATS_1"/>
    <property type="match status" value="1"/>
</dbReference>
<dbReference type="PROSITE" id="PS50294">
    <property type="entry name" value="WD_REPEATS_REGION"/>
    <property type="match status" value="1"/>
</dbReference>
<keyword evidence="2" id="KW-0677">Repeat</keyword>
<dbReference type="PROSITE" id="PS50082">
    <property type="entry name" value="WD_REPEATS_2"/>
    <property type="match status" value="1"/>
</dbReference>
<dbReference type="Pfam" id="PF00400">
    <property type="entry name" value="WD40"/>
    <property type="match status" value="1"/>
</dbReference>
<dbReference type="Pfam" id="PF08728">
    <property type="entry name" value="CRT10"/>
    <property type="match status" value="1"/>
</dbReference>
<dbReference type="InterPro" id="IPR019775">
    <property type="entry name" value="WD40_repeat_CS"/>
</dbReference>
<evidence type="ECO:0000313" key="5">
    <source>
        <dbReference type="EMBL" id="KAJ3258726.1"/>
    </source>
</evidence>
<organism evidence="5 6">
    <name type="scientific">Boothiomyces macroporosus</name>
    <dbReference type="NCBI Taxonomy" id="261099"/>
    <lineage>
        <taxon>Eukaryota</taxon>
        <taxon>Fungi</taxon>
        <taxon>Fungi incertae sedis</taxon>
        <taxon>Chytridiomycota</taxon>
        <taxon>Chytridiomycota incertae sedis</taxon>
        <taxon>Chytridiomycetes</taxon>
        <taxon>Rhizophydiales</taxon>
        <taxon>Terramycetaceae</taxon>
        <taxon>Boothiomyces</taxon>
    </lineage>
</organism>
<evidence type="ECO:0000313" key="6">
    <source>
        <dbReference type="Proteomes" id="UP001210925"/>
    </source>
</evidence>
<keyword evidence="6" id="KW-1185">Reference proteome</keyword>
<feature type="repeat" description="WD" evidence="3">
    <location>
        <begin position="97"/>
        <end position="138"/>
    </location>
</feature>
<dbReference type="AlphaFoldDB" id="A0AAD5Y4P1"/>
<proteinExistence type="predicted"/>
<dbReference type="Gene3D" id="2.130.10.10">
    <property type="entry name" value="YVTN repeat-like/Quinoprotein amine dehydrogenase"/>
    <property type="match status" value="1"/>
</dbReference>
<evidence type="ECO:0000256" key="3">
    <source>
        <dbReference type="PROSITE-ProRule" id="PRU00221"/>
    </source>
</evidence>
<dbReference type="SUPFAM" id="SSF50978">
    <property type="entry name" value="WD40 repeat-like"/>
    <property type="match status" value="1"/>
</dbReference>
<name>A0AAD5Y4P1_9FUNG</name>
<dbReference type="Proteomes" id="UP001210925">
    <property type="component" value="Unassembled WGS sequence"/>
</dbReference>
<dbReference type="EMBL" id="JADGKB010000024">
    <property type="protein sequence ID" value="KAJ3258726.1"/>
    <property type="molecule type" value="Genomic_DNA"/>
</dbReference>
<dbReference type="PANTHER" id="PTHR19879">
    <property type="entry name" value="TRANSCRIPTION INITIATION FACTOR TFIID"/>
    <property type="match status" value="1"/>
</dbReference>
<evidence type="ECO:0000256" key="4">
    <source>
        <dbReference type="SAM" id="MobiDB-lite"/>
    </source>
</evidence>
<evidence type="ECO:0000256" key="2">
    <source>
        <dbReference type="ARBA" id="ARBA00022737"/>
    </source>
</evidence>
<evidence type="ECO:0008006" key="7">
    <source>
        <dbReference type="Google" id="ProtNLM"/>
    </source>
</evidence>
<dbReference type="InterPro" id="IPR001680">
    <property type="entry name" value="WD40_rpt"/>
</dbReference>